<dbReference type="Proteomes" id="UP000307164">
    <property type="component" value="Unassembled WGS sequence"/>
</dbReference>
<evidence type="ECO:0000313" key="2">
    <source>
        <dbReference type="EMBL" id="TMO78977.1"/>
    </source>
</evidence>
<dbReference type="RefSeq" id="WP_138676102.1">
    <property type="nucleotide sequence ID" value="NZ_PNBW01000005.1"/>
</dbReference>
<reference evidence="2 3" key="1">
    <citation type="submission" date="2018-01" db="EMBL/GenBank/DDBJ databases">
        <authorList>
            <person name="Paulsen S."/>
            <person name="Gram L.K."/>
        </authorList>
    </citation>
    <scope>NUCLEOTIDE SEQUENCE [LARGE SCALE GENOMIC DNA]</scope>
    <source>
        <strain evidence="2 3">S3895</strain>
    </source>
</reference>
<proteinExistence type="predicted"/>
<dbReference type="EMBL" id="PNBW01000005">
    <property type="protein sequence ID" value="TMO78977.1"/>
    <property type="molecule type" value="Genomic_DNA"/>
</dbReference>
<gene>
    <name evidence="2" type="ORF">CWC20_00800</name>
</gene>
<name>A0ABY2W2V1_9GAMM</name>
<dbReference type="SUPFAM" id="SSF56601">
    <property type="entry name" value="beta-lactamase/transpeptidase-like"/>
    <property type="match status" value="1"/>
</dbReference>
<dbReference type="InterPro" id="IPR012338">
    <property type="entry name" value="Beta-lactam/transpept-like"/>
</dbReference>
<dbReference type="Gene3D" id="3.40.710.10">
    <property type="entry name" value="DD-peptidase/beta-lactamase superfamily"/>
    <property type="match status" value="1"/>
</dbReference>
<dbReference type="PANTHER" id="PTHR43319:SF3">
    <property type="entry name" value="BETA-LACTAMASE-RELATED DOMAIN-CONTAINING PROTEIN"/>
    <property type="match status" value="1"/>
</dbReference>
<keyword evidence="3" id="KW-1185">Reference proteome</keyword>
<accession>A0ABY2W2V1</accession>
<dbReference type="InterPro" id="IPR001466">
    <property type="entry name" value="Beta-lactam-related"/>
</dbReference>
<sequence>MTKIQLESKFEPEFKALVEAFRDNFAQHGETGAAIAVYQKGELVVNAYGSHQSANGIWRPADRVCTMSACKAPLAFCIHLLAERGLLNLDAYVSDYWPEFSSHGKAKIKVAHVLNHTSGVAIVDKVKAGDVFHWQTMVTALEQTKPLHQPGEKIVYHAVTYGHLLGELIRRVDGRMPTQFFQQEVAEPLDLNYTLSHFDDGHTRWVNEGKTSPKLLWFYAKVLAKLPYWKLKYFAPCGPNYSPNAQAWRHAQAPAVTGEGSALGLAKFYAMLINQGRWQQQQICQQQTVNHFITATIEGQEQTMGRQWRMASGVMLNSPEMVSFGSNPNAFGHFGMGGAVGFADPDRELAFAYVTEKYHQPNKTDKSMVGYRLERLIAALYQSS</sequence>
<evidence type="ECO:0000313" key="3">
    <source>
        <dbReference type="Proteomes" id="UP000307164"/>
    </source>
</evidence>
<evidence type="ECO:0000259" key="1">
    <source>
        <dbReference type="Pfam" id="PF00144"/>
    </source>
</evidence>
<feature type="domain" description="Beta-lactamase-related" evidence="1">
    <location>
        <begin position="21"/>
        <end position="360"/>
    </location>
</feature>
<protein>
    <recommendedName>
        <fullName evidence="1">Beta-lactamase-related domain-containing protein</fullName>
    </recommendedName>
</protein>
<reference evidence="3" key="2">
    <citation type="submission" date="2019-06" db="EMBL/GenBank/DDBJ databases">
        <title>Co-occurence of chitin degradation, pigmentation and bioactivity in marine Pseudoalteromonas.</title>
        <authorList>
            <person name="Sonnenschein E.C."/>
            <person name="Bech P.K."/>
        </authorList>
    </citation>
    <scope>NUCLEOTIDE SEQUENCE [LARGE SCALE GENOMIC DNA]</scope>
    <source>
        <strain evidence="3">S3895</strain>
    </source>
</reference>
<dbReference type="Pfam" id="PF00144">
    <property type="entry name" value="Beta-lactamase"/>
    <property type="match status" value="1"/>
</dbReference>
<dbReference type="PANTHER" id="PTHR43319">
    <property type="entry name" value="BETA-LACTAMASE-RELATED"/>
    <property type="match status" value="1"/>
</dbReference>
<dbReference type="InterPro" id="IPR052907">
    <property type="entry name" value="Beta-lactamase/esterase"/>
</dbReference>
<organism evidence="2 3">
    <name type="scientific">Pseudoalteromonas aurantia</name>
    <dbReference type="NCBI Taxonomy" id="43654"/>
    <lineage>
        <taxon>Bacteria</taxon>
        <taxon>Pseudomonadati</taxon>
        <taxon>Pseudomonadota</taxon>
        <taxon>Gammaproteobacteria</taxon>
        <taxon>Alteromonadales</taxon>
        <taxon>Pseudoalteromonadaceae</taxon>
        <taxon>Pseudoalteromonas</taxon>
    </lineage>
</organism>
<comment type="caution">
    <text evidence="2">The sequence shown here is derived from an EMBL/GenBank/DDBJ whole genome shotgun (WGS) entry which is preliminary data.</text>
</comment>